<evidence type="ECO:0000313" key="6">
    <source>
        <dbReference type="Proteomes" id="UP001596175"/>
    </source>
</evidence>
<dbReference type="Gene3D" id="3.40.1280.10">
    <property type="match status" value="1"/>
</dbReference>
<gene>
    <name evidence="5" type="ORF">ACFPK1_30500</name>
</gene>
<dbReference type="RefSeq" id="WP_378024726.1">
    <property type="nucleotide sequence ID" value="NZ_JBHSKG010000025.1"/>
</dbReference>
<dbReference type="InterPro" id="IPR029064">
    <property type="entry name" value="Ribosomal_eL30-like_sf"/>
</dbReference>
<feature type="domain" description="RNA 2-O ribose methyltransferase substrate binding" evidence="4">
    <location>
        <begin position="43"/>
        <end position="121"/>
    </location>
</feature>
<evidence type="ECO:0000259" key="4">
    <source>
        <dbReference type="SMART" id="SM00967"/>
    </source>
</evidence>
<comment type="caution">
    <text evidence="5">The sequence shown here is derived from an EMBL/GenBank/DDBJ whole genome shotgun (WGS) entry which is preliminary data.</text>
</comment>
<dbReference type="PANTHER" id="PTHR43191">
    <property type="entry name" value="RRNA METHYLTRANSFERASE 3"/>
    <property type="match status" value="1"/>
</dbReference>
<evidence type="ECO:0000256" key="1">
    <source>
        <dbReference type="ARBA" id="ARBA00007228"/>
    </source>
</evidence>
<dbReference type="Gene3D" id="3.30.1330.30">
    <property type="match status" value="1"/>
</dbReference>
<accession>A0ABV9ZQW4</accession>
<dbReference type="Proteomes" id="UP001596175">
    <property type="component" value="Unassembled WGS sequence"/>
</dbReference>
<dbReference type="InterPro" id="IPR001537">
    <property type="entry name" value="SpoU_MeTrfase"/>
</dbReference>
<dbReference type="InterPro" id="IPR029028">
    <property type="entry name" value="Alpha/beta_knot_MTases"/>
</dbReference>
<evidence type="ECO:0000313" key="5">
    <source>
        <dbReference type="EMBL" id="MFC5142592.1"/>
    </source>
</evidence>
<reference evidence="6" key="1">
    <citation type="journal article" date="2019" name="Int. J. Syst. Evol. Microbiol.">
        <title>The Global Catalogue of Microorganisms (GCM) 10K type strain sequencing project: providing services to taxonomists for standard genome sequencing and annotation.</title>
        <authorList>
            <consortium name="The Broad Institute Genomics Platform"/>
            <consortium name="The Broad Institute Genome Sequencing Center for Infectious Disease"/>
            <person name="Wu L."/>
            <person name="Ma J."/>
        </authorList>
    </citation>
    <scope>NUCLEOTIDE SEQUENCE [LARGE SCALE GENOMIC DNA]</scope>
    <source>
        <strain evidence="6">XZYJ18</strain>
    </source>
</reference>
<keyword evidence="3" id="KW-0808">Transferase</keyword>
<dbReference type="InterPro" id="IPR029026">
    <property type="entry name" value="tRNA_m1G_MTases_N"/>
</dbReference>
<dbReference type="PANTHER" id="PTHR43191:SF2">
    <property type="entry name" value="RRNA METHYLTRANSFERASE 3, MITOCHONDRIAL"/>
    <property type="match status" value="1"/>
</dbReference>
<dbReference type="InterPro" id="IPR051259">
    <property type="entry name" value="rRNA_Methyltransferase"/>
</dbReference>
<dbReference type="Pfam" id="PF22435">
    <property type="entry name" value="MRM3-like_sub_bind"/>
    <property type="match status" value="1"/>
</dbReference>
<name>A0ABV9ZQW4_9PSEU</name>
<dbReference type="InterPro" id="IPR053888">
    <property type="entry name" value="MRM3-like_sub_bind"/>
</dbReference>
<dbReference type="Pfam" id="PF00588">
    <property type="entry name" value="SpoU_methylase"/>
    <property type="match status" value="1"/>
</dbReference>
<dbReference type="InterPro" id="IPR013123">
    <property type="entry name" value="SpoU_subst-bd"/>
</dbReference>
<keyword evidence="6" id="KW-1185">Reference proteome</keyword>
<dbReference type="SUPFAM" id="SSF55315">
    <property type="entry name" value="L30e-like"/>
    <property type="match status" value="1"/>
</dbReference>
<evidence type="ECO:0000256" key="3">
    <source>
        <dbReference type="ARBA" id="ARBA00022679"/>
    </source>
</evidence>
<dbReference type="GO" id="GO:0008168">
    <property type="term" value="F:methyltransferase activity"/>
    <property type="evidence" value="ECO:0007669"/>
    <property type="project" value="UniProtKB-KW"/>
</dbReference>
<dbReference type="GO" id="GO:0032259">
    <property type="term" value="P:methylation"/>
    <property type="evidence" value="ECO:0007669"/>
    <property type="project" value="UniProtKB-KW"/>
</dbReference>
<dbReference type="SUPFAM" id="SSF75217">
    <property type="entry name" value="alpha/beta knot"/>
    <property type="match status" value="1"/>
</dbReference>
<sequence>MRRSGAELDPDDGRELLTERTPRVAAARKLLRRASRFDAGRFLVEGVRPVHEALTWAGESPGRVHDLFLTDAVADRDPTLEERARALGVRVARVTEKAAAGLSDTVTPQGVAAVCSTVTVALETALAGSPRLVAVLVGVADPGNAGTVIRTGDAAGADAVVLAGDSRNQPVDPHNGKCVRSTMGSLFHVPLAVSRDVDAVVTALRDRGLTLLAAAGDGETVLDAAADALLAAPTAWLFGSEAHGLDERTAALADHRVRVPIHGRAESLNLATAAAVCLYASARAHH</sequence>
<comment type="similarity">
    <text evidence="1">Belongs to the class IV-like SAM-binding methyltransferase superfamily. RNA methyltransferase TrmH family.</text>
</comment>
<organism evidence="5 6">
    <name type="scientific">Actinomycetospora rhizophila</name>
    <dbReference type="NCBI Taxonomy" id="1416876"/>
    <lineage>
        <taxon>Bacteria</taxon>
        <taxon>Bacillati</taxon>
        <taxon>Actinomycetota</taxon>
        <taxon>Actinomycetes</taxon>
        <taxon>Pseudonocardiales</taxon>
        <taxon>Pseudonocardiaceae</taxon>
        <taxon>Actinomycetospora</taxon>
    </lineage>
</organism>
<protein>
    <submittedName>
        <fullName evidence="5">TrmH family RNA methyltransferase</fullName>
    </submittedName>
</protein>
<dbReference type="EMBL" id="JBHSKG010000025">
    <property type="protein sequence ID" value="MFC5142592.1"/>
    <property type="molecule type" value="Genomic_DNA"/>
</dbReference>
<dbReference type="SMART" id="SM00967">
    <property type="entry name" value="SpoU_sub_bind"/>
    <property type="match status" value="1"/>
</dbReference>
<dbReference type="CDD" id="cd18095">
    <property type="entry name" value="SpoU-like_rRNA-MTase"/>
    <property type="match status" value="1"/>
</dbReference>
<proteinExistence type="inferred from homology"/>
<evidence type="ECO:0000256" key="2">
    <source>
        <dbReference type="ARBA" id="ARBA00022603"/>
    </source>
</evidence>
<keyword evidence="2 5" id="KW-0489">Methyltransferase</keyword>